<feature type="transmembrane region" description="Helical" evidence="1">
    <location>
        <begin position="51"/>
        <end position="74"/>
    </location>
</feature>
<sequence>MCKKLNILKKFNICTKYRACIFWACINIVVGIAFIPLVMDFVRREKLPVAVLVVGCICGATFIISGFMLLIGVLKGFRCLVCSSIVFCGIGIFFLQWLIIPLALYFIFSFVVYNYYQVDLSPDDRYRVPRRFS</sequence>
<dbReference type="AlphaFoldDB" id="A0AB40AAJ6"/>
<keyword evidence="2" id="KW-1185">Reference proteome</keyword>
<reference evidence="3" key="1">
    <citation type="submission" date="2025-08" db="UniProtKB">
        <authorList>
            <consortium name="RefSeq"/>
        </authorList>
    </citation>
    <scope>IDENTIFICATION</scope>
</reference>
<protein>
    <submittedName>
        <fullName evidence="3">Uncharacterized protein</fullName>
    </submittedName>
</protein>
<keyword evidence="1" id="KW-0472">Membrane</keyword>
<evidence type="ECO:0000313" key="2">
    <source>
        <dbReference type="Proteomes" id="UP001652628"/>
    </source>
</evidence>
<feature type="transmembrane region" description="Helical" evidence="1">
    <location>
        <begin position="86"/>
        <end position="116"/>
    </location>
</feature>
<gene>
    <name evidence="3" type="primary">LOC118877975</name>
</gene>
<keyword evidence="1" id="KW-1133">Transmembrane helix</keyword>
<proteinExistence type="predicted"/>
<dbReference type="RefSeq" id="XP_036674775.3">
    <property type="nucleotide sequence ID" value="XM_036818880.3"/>
</dbReference>
<dbReference type="Proteomes" id="UP001652628">
    <property type="component" value="Chromosome 3"/>
</dbReference>
<name>A0AB40AAJ6_DROSZ</name>
<feature type="transmembrane region" description="Helical" evidence="1">
    <location>
        <begin position="20"/>
        <end position="39"/>
    </location>
</feature>
<evidence type="ECO:0000313" key="3">
    <source>
        <dbReference type="RefSeq" id="XP_036674775.3"/>
    </source>
</evidence>
<evidence type="ECO:0000256" key="1">
    <source>
        <dbReference type="SAM" id="Phobius"/>
    </source>
</evidence>
<dbReference type="GeneID" id="118877975"/>
<keyword evidence="1" id="KW-0812">Transmembrane</keyword>
<organism evidence="2 3">
    <name type="scientific">Drosophila suzukii</name>
    <name type="common">Spotted-wing drosophila fruit fly</name>
    <dbReference type="NCBI Taxonomy" id="28584"/>
    <lineage>
        <taxon>Eukaryota</taxon>
        <taxon>Metazoa</taxon>
        <taxon>Ecdysozoa</taxon>
        <taxon>Arthropoda</taxon>
        <taxon>Hexapoda</taxon>
        <taxon>Insecta</taxon>
        <taxon>Pterygota</taxon>
        <taxon>Neoptera</taxon>
        <taxon>Endopterygota</taxon>
        <taxon>Diptera</taxon>
        <taxon>Brachycera</taxon>
        <taxon>Muscomorpha</taxon>
        <taxon>Ephydroidea</taxon>
        <taxon>Drosophilidae</taxon>
        <taxon>Drosophila</taxon>
        <taxon>Sophophora</taxon>
    </lineage>
</organism>
<accession>A0AB40AAJ6</accession>